<keyword evidence="1" id="KW-0479">Metal-binding</keyword>
<protein>
    <recommendedName>
        <fullName evidence="6">RING-type domain-containing protein</fullName>
    </recommendedName>
</protein>
<evidence type="ECO:0000259" key="6">
    <source>
        <dbReference type="PROSITE" id="PS50089"/>
    </source>
</evidence>
<sequence>MSCTTARIASPSQESHRPVKRKSTDLLATMDKRCLVKDFACILCQRICNVPVATTVCMHRFCEGCMSPRIAAGNLRCPRCNTQLDRINLFATIRISRHYQKD</sequence>
<feature type="compositionally biased region" description="Polar residues" evidence="5">
    <location>
        <begin position="1"/>
        <end position="13"/>
    </location>
</feature>
<evidence type="ECO:0000256" key="2">
    <source>
        <dbReference type="ARBA" id="ARBA00022771"/>
    </source>
</evidence>
<dbReference type="SUPFAM" id="SSF57850">
    <property type="entry name" value="RING/U-box"/>
    <property type="match status" value="1"/>
</dbReference>
<dbReference type="PROSITE" id="PS50089">
    <property type="entry name" value="ZF_RING_2"/>
    <property type="match status" value="1"/>
</dbReference>
<evidence type="ECO:0000256" key="1">
    <source>
        <dbReference type="ARBA" id="ARBA00022723"/>
    </source>
</evidence>
<organism evidence="7 8">
    <name type="scientific">Parelaphostrongylus tenuis</name>
    <name type="common">Meningeal worm</name>
    <dbReference type="NCBI Taxonomy" id="148309"/>
    <lineage>
        <taxon>Eukaryota</taxon>
        <taxon>Metazoa</taxon>
        <taxon>Ecdysozoa</taxon>
        <taxon>Nematoda</taxon>
        <taxon>Chromadorea</taxon>
        <taxon>Rhabditida</taxon>
        <taxon>Rhabditina</taxon>
        <taxon>Rhabditomorpha</taxon>
        <taxon>Strongyloidea</taxon>
        <taxon>Metastrongylidae</taxon>
        <taxon>Parelaphostrongylus</taxon>
    </lineage>
</organism>
<evidence type="ECO:0000313" key="8">
    <source>
        <dbReference type="Proteomes" id="UP001196413"/>
    </source>
</evidence>
<dbReference type="InterPro" id="IPR017907">
    <property type="entry name" value="Znf_RING_CS"/>
</dbReference>
<name>A0AAD5QXY2_PARTN</name>
<keyword evidence="3" id="KW-0862">Zinc</keyword>
<dbReference type="PROSITE" id="PS00518">
    <property type="entry name" value="ZF_RING_1"/>
    <property type="match status" value="1"/>
</dbReference>
<gene>
    <name evidence="7" type="ORF">KIN20_026361</name>
</gene>
<accession>A0AAD5QXY2</accession>
<feature type="domain" description="RING-type" evidence="6">
    <location>
        <begin position="41"/>
        <end position="81"/>
    </location>
</feature>
<dbReference type="EMBL" id="JAHQIW010005386">
    <property type="protein sequence ID" value="KAJ1365894.1"/>
    <property type="molecule type" value="Genomic_DNA"/>
</dbReference>
<evidence type="ECO:0000313" key="7">
    <source>
        <dbReference type="EMBL" id="KAJ1365894.1"/>
    </source>
</evidence>
<dbReference type="GO" id="GO:0008270">
    <property type="term" value="F:zinc ion binding"/>
    <property type="evidence" value="ECO:0007669"/>
    <property type="project" value="UniProtKB-KW"/>
</dbReference>
<comment type="caution">
    <text evidence="7">The sequence shown here is derived from an EMBL/GenBank/DDBJ whole genome shotgun (WGS) entry which is preliminary data.</text>
</comment>
<keyword evidence="2 4" id="KW-0863">Zinc-finger</keyword>
<proteinExistence type="predicted"/>
<evidence type="ECO:0000256" key="4">
    <source>
        <dbReference type="PROSITE-ProRule" id="PRU00175"/>
    </source>
</evidence>
<reference evidence="7" key="1">
    <citation type="submission" date="2021-06" db="EMBL/GenBank/DDBJ databases">
        <title>Parelaphostrongylus tenuis whole genome reference sequence.</title>
        <authorList>
            <person name="Garwood T.J."/>
            <person name="Larsen P.A."/>
            <person name="Fountain-Jones N.M."/>
            <person name="Garbe J.R."/>
            <person name="Macchietto M.G."/>
            <person name="Kania S.A."/>
            <person name="Gerhold R.W."/>
            <person name="Richards J.E."/>
            <person name="Wolf T.M."/>
        </authorList>
    </citation>
    <scope>NUCLEOTIDE SEQUENCE</scope>
    <source>
        <strain evidence="7">MNPRO001-30</strain>
        <tissue evidence="7">Meninges</tissue>
    </source>
</reference>
<dbReference type="Pfam" id="PF13923">
    <property type="entry name" value="zf-C3HC4_2"/>
    <property type="match status" value="1"/>
</dbReference>
<keyword evidence="8" id="KW-1185">Reference proteome</keyword>
<dbReference type="InterPro" id="IPR001841">
    <property type="entry name" value="Znf_RING"/>
</dbReference>
<dbReference type="Gene3D" id="3.30.40.10">
    <property type="entry name" value="Zinc/RING finger domain, C3HC4 (zinc finger)"/>
    <property type="match status" value="1"/>
</dbReference>
<dbReference type="AlphaFoldDB" id="A0AAD5QXY2"/>
<dbReference type="Proteomes" id="UP001196413">
    <property type="component" value="Unassembled WGS sequence"/>
</dbReference>
<evidence type="ECO:0000256" key="5">
    <source>
        <dbReference type="SAM" id="MobiDB-lite"/>
    </source>
</evidence>
<dbReference type="InterPro" id="IPR013083">
    <property type="entry name" value="Znf_RING/FYVE/PHD"/>
</dbReference>
<feature type="region of interest" description="Disordered" evidence="5">
    <location>
        <begin position="1"/>
        <end position="22"/>
    </location>
</feature>
<evidence type="ECO:0000256" key="3">
    <source>
        <dbReference type="ARBA" id="ARBA00022833"/>
    </source>
</evidence>